<feature type="non-terminal residue" evidence="8">
    <location>
        <position position="1"/>
    </location>
</feature>
<dbReference type="Proteomes" id="UP000824265">
    <property type="component" value="Unassembled WGS sequence"/>
</dbReference>
<organism evidence="8 9">
    <name type="scientific">Candidatus Acetatifactor stercoripullorum</name>
    <dbReference type="NCBI Taxonomy" id="2838414"/>
    <lineage>
        <taxon>Bacteria</taxon>
        <taxon>Bacillati</taxon>
        <taxon>Bacillota</taxon>
        <taxon>Clostridia</taxon>
        <taxon>Lachnospirales</taxon>
        <taxon>Lachnospiraceae</taxon>
        <taxon>Acetatifactor</taxon>
    </lineage>
</organism>
<evidence type="ECO:0000256" key="2">
    <source>
        <dbReference type="ARBA" id="ARBA00022475"/>
    </source>
</evidence>
<keyword evidence="2" id="KW-1003">Cell membrane</keyword>
<proteinExistence type="predicted"/>
<reference evidence="8" key="2">
    <citation type="submission" date="2021-04" db="EMBL/GenBank/DDBJ databases">
        <authorList>
            <person name="Gilroy R."/>
        </authorList>
    </citation>
    <scope>NUCLEOTIDE SEQUENCE</scope>
    <source>
        <strain evidence="8">CHK195-6426</strain>
    </source>
</reference>
<feature type="transmembrane region" description="Helical" evidence="6">
    <location>
        <begin position="321"/>
        <end position="341"/>
    </location>
</feature>
<keyword evidence="4 6" id="KW-1133">Transmembrane helix</keyword>
<dbReference type="GO" id="GO:0005886">
    <property type="term" value="C:plasma membrane"/>
    <property type="evidence" value="ECO:0007669"/>
    <property type="project" value="UniProtKB-SubCell"/>
</dbReference>
<evidence type="ECO:0000256" key="1">
    <source>
        <dbReference type="ARBA" id="ARBA00004651"/>
    </source>
</evidence>
<keyword evidence="3 6" id="KW-0812">Transmembrane</keyword>
<dbReference type="Pfam" id="PF00482">
    <property type="entry name" value="T2SSF"/>
    <property type="match status" value="1"/>
</dbReference>
<gene>
    <name evidence="8" type="ORF">H9742_10125</name>
</gene>
<protein>
    <submittedName>
        <fullName evidence="8">Type II secretion system F family protein</fullName>
    </submittedName>
</protein>
<dbReference type="EMBL" id="DXGH01000054">
    <property type="protein sequence ID" value="HIW81853.1"/>
    <property type="molecule type" value="Genomic_DNA"/>
</dbReference>
<name>A0A9D1UC59_9FIRM</name>
<keyword evidence="5 6" id="KW-0472">Membrane</keyword>
<comment type="caution">
    <text evidence="8">The sequence shown here is derived from an EMBL/GenBank/DDBJ whole genome shotgun (WGS) entry which is preliminary data.</text>
</comment>
<reference evidence="8" key="1">
    <citation type="journal article" date="2021" name="PeerJ">
        <title>Extensive microbial diversity within the chicken gut microbiome revealed by metagenomics and culture.</title>
        <authorList>
            <person name="Gilroy R."/>
            <person name="Ravi A."/>
            <person name="Getino M."/>
            <person name="Pursley I."/>
            <person name="Horton D.L."/>
            <person name="Alikhan N.F."/>
            <person name="Baker D."/>
            <person name="Gharbi K."/>
            <person name="Hall N."/>
            <person name="Watson M."/>
            <person name="Adriaenssens E.M."/>
            <person name="Foster-Nyarko E."/>
            <person name="Jarju S."/>
            <person name="Secka A."/>
            <person name="Antonio M."/>
            <person name="Oren A."/>
            <person name="Chaudhuri R.R."/>
            <person name="La Ragione R."/>
            <person name="Hildebrand F."/>
            <person name="Pallen M.J."/>
        </authorList>
    </citation>
    <scope>NUCLEOTIDE SEQUENCE</scope>
    <source>
        <strain evidence="8">CHK195-6426</strain>
    </source>
</reference>
<evidence type="ECO:0000313" key="8">
    <source>
        <dbReference type="EMBL" id="HIW81853.1"/>
    </source>
</evidence>
<evidence type="ECO:0000259" key="7">
    <source>
        <dbReference type="Pfam" id="PF00482"/>
    </source>
</evidence>
<sequence length="347" mass="39118">ETYKNAFTLQVAPQRLTEEELASCYEEFVEKLPELILGDNPSLDQVWRDLELLQEYEGFPFSLEWSTDKPEVLGASGRIYDNQKTGEVLLAAEISYGERKWQENVTVCVTPPVLTAQERIYEELEALLSAAEQDSRMEKEWALPAAVEGKEVKWEQAAENKGIILWIMALAAAGAVYFLKDRDLHERIEKRKRRMKREYPDIVHKLALYLGAGMTVRGAFQKVAKEAERGRGAKEAVGPAYEEMLHACREMQAGVSEGAAYANFGKRTGIQEYMRLSTLLMQNLKKGNSTLLERLAEEADKAGEEQLQSVRQLGEEAGTKLLLPMVMLLFVVMIMVMLPAFSSMGVV</sequence>
<comment type="subcellular location">
    <subcellularLocation>
        <location evidence="1">Cell membrane</location>
        <topology evidence="1">Multi-pass membrane protein</topology>
    </subcellularLocation>
</comment>
<feature type="domain" description="Type II secretion system protein GspF" evidence="7">
    <location>
        <begin position="204"/>
        <end position="339"/>
    </location>
</feature>
<accession>A0A9D1UC59</accession>
<dbReference type="PANTHER" id="PTHR35007">
    <property type="entry name" value="INTEGRAL MEMBRANE PROTEIN-RELATED"/>
    <property type="match status" value="1"/>
</dbReference>
<evidence type="ECO:0000256" key="6">
    <source>
        <dbReference type="SAM" id="Phobius"/>
    </source>
</evidence>
<evidence type="ECO:0000256" key="3">
    <source>
        <dbReference type="ARBA" id="ARBA00022692"/>
    </source>
</evidence>
<evidence type="ECO:0000313" key="9">
    <source>
        <dbReference type="Proteomes" id="UP000824265"/>
    </source>
</evidence>
<dbReference type="InterPro" id="IPR018076">
    <property type="entry name" value="T2SS_GspF_dom"/>
</dbReference>
<dbReference type="PANTHER" id="PTHR35007:SF2">
    <property type="entry name" value="PILUS ASSEMBLE PROTEIN"/>
    <property type="match status" value="1"/>
</dbReference>
<dbReference type="AlphaFoldDB" id="A0A9D1UC59"/>
<evidence type="ECO:0000256" key="4">
    <source>
        <dbReference type="ARBA" id="ARBA00022989"/>
    </source>
</evidence>
<evidence type="ECO:0000256" key="5">
    <source>
        <dbReference type="ARBA" id="ARBA00023136"/>
    </source>
</evidence>
<feature type="transmembrane region" description="Helical" evidence="6">
    <location>
        <begin position="163"/>
        <end position="179"/>
    </location>
</feature>